<dbReference type="SUPFAM" id="SSF54427">
    <property type="entry name" value="NTF2-like"/>
    <property type="match status" value="1"/>
</dbReference>
<evidence type="ECO:0000313" key="3">
    <source>
        <dbReference type="Proteomes" id="UP000054600"/>
    </source>
</evidence>
<evidence type="ECO:0000313" key="2">
    <source>
        <dbReference type="EMBL" id="KTD64945.1"/>
    </source>
</evidence>
<evidence type="ECO:0000259" key="1">
    <source>
        <dbReference type="Pfam" id="PF17775"/>
    </source>
</evidence>
<dbReference type="InterPro" id="IPR032710">
    <property type="entry name" value="NTF2-like_dom_sf"/>
</dbReference>
<protein>
    <submittedName>
        <fullName evidence="2">Putative SEC-C motif domain protein</fullName>
    </submittedName>
</protein>
<dbReference type="PANTHER" id="PTHR33747:SF1">
    <property type="entry name" value="ADENYLATE CYCLASE-ASSOCIATED CAP C-TERMINAL DOMAIN-CONTAINING PROTEIN"/>
    <property type="match status" value="1"/>
</dbReference>
<dbReference type="AlphaFoldDB" id="A0A0W0Z752"/>
<dbReference type="PATRIC" id="fig|1122169.6.peg.349"/>
<dbReference type="Proteomes" id="UP000054600">
    <property type="component" value="Unassembled WGS sequence"/>
</dbReference>
<feature type="domain" description="YchJ-like middle NTF2-like" evidence="1">
    <location>
        <begin position="28"/>
        <end position="125"/>
    </location>
</feature>
<comment type="caution">
    <text evidence="2">The sequence shown here is derived from an EMBL/GenBank/DDBJ whole genome shotgun (WGS) entry which is preliminary data.</text>
</comment>
<gene>
    <name evidence="2" type="ORF">Lsha_0314</name>
</gene>
<sequence length="159" mass="18365">MLLCPCGSQNAYEHCCGLYLDKAQKPQTPEQLMRSRYTAYSLAKIEYITSTMKGKALLGFNQPEAKTWAERLVWLGLKVIQSYQETPAKGFVEFRATFLDRNQVQEIHELSEFHKEQDTWFYVDGVNRQIPGKNYKQKIARNSSCPCGSGKKFKNCHEK</sequence>
<dbReference type="NCBIfam" id="NF002486">
    <property type="entry name" value="PRK01752.1"/>
    <property type="match status" value="1"/>
</dbReference>
<reference evidence="2 3" key="1">
    <citation type="submission" date="2015-11" db="EMBL/GenBank/DDBJ databases">
        <title>Genomic analysis of 38 Legionella species identifies large and diverse effector repertoires.</title>
        <authorList>
            <person name="Burstein D."/>
            <person name="Amaro F."/>
            <person name="Zusman T."/>
            <person name="Lifshitz Z."/>
            <person name="Cohen O."/>
            <person name="Gilbert J.A."/>
            <person name="Pupko T."/>
            <person name="Shuman H.A."/>
            <person name="Segal G."/>
        </authorList>
    </citation>
    <scope>NUCLEOTIDE SEQUENCE [LARGE SCALE GENOMIC DNA]</scope>
    <source>
        <strain evidence="2 3">ATCC 49655</strain>
    </source>
</reference>
<dbReference type="PANTHER" id="PTHR33747">
    <property type="entry name" value="UPF0225 PROTEIN SCO1677"/>
    <property type="match status" value="1"/>
</dbReference>
<dbReference type="Gene3D" id="3.10.450.50">
    <property type="match status" value="1"/>
</dbReference>
<dbReference type="eggNOG" id="COG3012">
    <property type="taxonomic scope" value="Bacteria"/>
</dbReference>
<dbReference type="InterPro" id="IPR048469">
    <property type="entry name" value="YchJ-like_M"/>
</dbReference>
<organism evidence="2 3">
    <name type="scientific">Legionella shakespearei DSM 23087</name>
    <dbReference type="NCBI Taxonomy" id="1122169"/>
    <lineage>
        <taxon>Bacteria</taxon>
        <taxon>Pseudomonadati</taxon>
        <taxon>Pseudomonadota</taxon>
        <taxon>Gammaproteobacteria</taxon>
        <taxon>Legionellales</taxon>
        <taxon>Legionellaceae</taxon>
        <taxon>Legionella</taxon>
    </lineage>
</organism>
<accession>A0A0W0Z752</accession>
<dbReference type="STRING" id="1122169.Lsha_0314"/>
<dbReference type="OrthoDB" id="21421at2"/>
<name>A0A0W0Z752_9GAMM</name>
<proteinExistence type="predicted"/>
<dbReference type="RefSeq" id="WP_018575832.1">
    <property type="nucleotide sequence ID" value="NZ_KB892381.1"/>
</dbReference>
<keyword evidence="3" id="KW-1185">Reference proteome</keyword>
<dbReference type="InterPro" id="IPR004027">
    <property type="entry name" value="SEC_C_motif"/>
</dbReference>
<dbReference type="SUPFAM" id="SSF103642">
    <property type="entry name" value="Sec-C motif"/>
    <property type="match status" value="1"/>
</dbReference>
<dbReference type="EMBL" id="LNYW01000016">
    <property type="protein sequence ID" value="KTD64945.1"/>
    <property type="molecule type" value="Genomic_DNA"/>
</dbReference>
<dbReference type="Pfam" id="PF17775">
    <property type="entry name" value="YchJ_M-like"/>
    <property type="match status" value="1"/>
</dbReference>
<dbReference type="Pfam" id="PF02810">
    <property type="entry name" value="SEC-C"/>
    <property type="match status" value="2"/>
</dbReference>